<accession>A0A6I9T1G2</accession>
<gene>
    <name evidence="4" type="primary">LOC105160863</name>
</gene>
<feature type="domain" description="VQ" evidence="2">
    <location>
        <begin position="80"/>
        <end position="104"/>
    </location>
</feature>
<name>A0A6I9T1G2_SESIN</name>
<protein>
    <submittedName>
        <fullName evidence="4">VQ motif-containing protein 20</fullName>
    </submittedName>
</protein>
<dbReference type="GO" id="GO:0005634">
    <property type="term" value="C:nucleus"/>
    <property type="evidence" value="ECO:0007669"/>
    <property type="project" value="TreeGrafter"/>
</dbReference>
<proteinExistence type="predicted"/>
<evidence type="ECO:0000256" key="1">
    <source>
        <dbReference type="SAM" id="MobiDB-lite"/>
    </source>
</evidence>
<dbReference type="KEGG" id="sind:105160863"/>
<dbReference type="Proteomes" id="UP000504604">
    <property type="component" value="Linkage group LG1"/>
</dbReference>
<evidence type="ECO:0000313" key="4">
    <source>
        <dbReference type="RefSeq" id="XP_011076667.1"/>
    </source>
</evidence>
<reference evidence="3" key="1">
    <citation type="submission" date="2024-10" db="UniProtKB">
        <authorList>
            <consortium name="RefSeq"/>
        </authorList>
    </citation>
    <scope>NUCLEOTIDE SEQUENCE [LARGE SCALE GENOMIC DNA]</scope>
    <source>
        <strain evidence="3">cv. Zhongzhi No. 13</strain>
    </source>
</reference>
<feature type="compositionally biased region" description="Basic and acidic residues" evidence="1">
    <location>
        <begin position="120"/>
        <end position="139"/>
    </location>
</feature>
<feature type="compositionally biased region" description="Polar residues" evidence="1">
    <location>
        <begin position="1"/>
        <end position="12"/>
    </location>
</feature>
<sequence>MSPSKFQDSEVTTKGVINGPRPSPLRINKDSHAIHKPSSSPSSHQPVNENSAHLASGPKQQQQQQQQSLSAKRQPVIIYTHSPKVIHAQARDFMSLVQKLTGLSRSSEDEKTTTTTVKSESSESTKDDSGSLSEEKDCGVNKNVVYEDNESSSVLTTDDKFVGEVKDSSAISPMYKVSNPYLVDAPLFTPNSNDQFFCSSRPNSLFQSPRMANPISPSFMDFMKGFPDY</sequence>
<keyword evidence="3" id="KW-1185">Reference proteome</keyword>
<evidence type="ECO:0000313" key="3">
    <source>
        <dbReference type="Proteomes" id="UP000504604"/>
    </source>
</evidence>
<dbReference type="AlphaFoldDB" id="A0A6I9T1G2"/>
<reference evidence="4" key="2">
    <citation type="submission" date="2025-08" db="UniProtKB">
        <authorList>
            <consortium name="RefSeq"/>
        </authorList>
    </citation>
    <scope>IDENTIFICATION</scope>
</reference>
<dbReference type="OrthoDB" id="1917757at2759"/>
<dbReference type="Gramene" id="SIN_1013676.t">
    <property type="protein sequence ID" value="SIN_1013676.t.cds1"/>
    <property type="gene ID" value="SIN_1013676"/>
</dbReference>
<dbReference type="Pfam" id="PF05678">
    <property type="entry name" value="VQ"/>
    <property type="match status" value="1"/>
</dbReference>
<dbReference type="InParanoid" id="A0A6I9T1G2"/>
<dbReference type="InterPro" id="IPR039607">
    <property type="entry name" value="VQ_8/17/18/20/21/25"/>
</dbReference>
<dbReference type="PANTHER" id="PTHR33143:SF76">
    <property type="entry name" value="VQ MOTIF-CONTAINING PROTEIN 8, CHLOROPLASTIC"/>
    <property type="match status" value="1"/>
</dbReference>
<feature type="region of interest" description="Disordered" evidence="1">
    <location>
        <begin position="1"/>
        <end position="74"/>
    </location>
</feature>
<dbReference type="GeneID" id="105160863"/>
<dbReference type="RefSeq" id="XP_011076667.1">
    <property type="nucleotide sequence ID" value="XM_011078365.2"/>
</dbReference>
<dbReference type="PANTHER" id="PTHR33143">
    <property type="entry name" value="F16F4.1 PROTEIN-RELATED"/>
    <property type="match status" value="1"/>
</dbReference>
<organism evidence="3 4">
    <name type="scientific">Sesamum indicum</name>
    <name type="common">Oriental sesame</name>
    <name type="synonym">Sesamum orientale</name>
    <dbReference type="NCBI Taxonomy" id="4182"/>
    <lineage>
        <taxon>Eukaryota</taxon>
        <taxon>Viridiplantae</taxon>
        <taxon>Streptophyta</taxon>
        <taxon>Embryophyta</taxon>
        <taxon>Tracheophyta</taxon>
        <taxon>Spermatophyta</taxon>
        <taxon>Magnoliopsida</taxon>
        <taxon>eudicotyledons</taxon>
        <taxon>Gunneridae</taxon>
        <taxon>Pentapetalae</taxon>
        <taxon>asterids</taxon>
        <taxon>lamiids</taxon>
        <taxon>Lamiales</taxon>
        <taxon>Pedaliaceae</taxon>
        <taxon>Sesamum</taxon>
    </lineage>
</organism>
<feature type="region of interest" description="Disordered" evidence="1">
    <location>
        <begin position="103"/>
        <end position="141"/>
    </location>
</feature>
<evidence type="ECO:0000259" key="2">
    <source>
        <dbReference type="Pfam" id="PF05678"/>
    </source>
</evidence>
<feature type="compositionally biased region" description="Polar residues" evidence="1">
    <location>
        <begin position="44"/>
        <end position="53"/>
    </location>
</feature>
<dbReference type="InterPro" id="IPR008889">
    <property type="entry name" value="VQ"/>
</dbReference>